<keyword evidence="7" id="KW-1185">Reference proteome</keyword>
<dbReference type="GO" id="GO:0006631">
    <property type="term" value="P:fatty acid metabolic process"/>
    <property type="evidence" value="ECO:0007669"/>
    <property type="project" value="TreeGrafter"/>
</dbReference>
<dbReference type="InterPro" id="IPR000873">
    <property type="entry name" value="AMP-dep_synth/lig_dom"/>
</dbReference>
<keyword evidence="3" id="KW-1133">Transmembrane helix</keyword>
<sequence>MTYKYQNLYQNLADVALNRANAVVIFEDDLKITYKELKQKVDTVAAYLQGCGVKFGDKVAMFVQNSHEFIISYLAITTLGGVAVPMNTFLKFEEVEFILSDSKARVLIASSSLLKELKNIDKIELERIIWIGQNPRLKPKKQPNLEQDEYGESLYLGGSQDIQYEKEVSFDDVLSCTKRLDLQKQPSLNDMVHIIYTSGTTGKPKGAMICYKNILSNVHGAMSRFNANKKDRFLVFLPMFHSFTLTAMVILPLYIGGSCIIIKSVFPFSNVLKQALFKRATVFLGVPSIYTAIGKAKIPWYFRWFNNIRIFVSGAAPLAQQTIDDFKIKFPRARLIEGYGLSECSPIVTANLLEQQKLLSVGKPLDGYEIKIVDEEMVEVKIGEIGEIIVKGDCVMKGYLGINDETIVNGWLKTGDLGKVDEDGFLYIVDRKKDLIISKGINIYPREIEEMIYKLESVEACAVIGVSDEYADEEVVAFVQLKDGAVLEEKELRAHLKKHLANYKVPKTIHFVDNLPRNATGKVLKRVLKENLKANL</sequence>
<evidence type="ECO:0000256" key="3">
    <source>
        <dbReference type="SAM" id="Phobius"/>
    </source>
</evidence>
<evidence type="ECO:0000256" key="1">
    <source>
        <dbReference type="ARBA" id="ARBA00006432"/>
    </source>
</evidence>
<keyword evidence="3" id="KW-0472">Membrane</keyword>
<protein>
    <submittedName>
        <fullName evidence="6">Long-chain-fatty-acid--CoA ligase/synthetase</fullName>
    </submittedName>
</protein>
<comment type="similarity">
    <text evidence="1">Belongs to the ATP-dependent AMP-binding enzyme family.</text>
</comment>
<evidence type="ECO:0000259" key="4">
    <source>
        <dbReference type="Pfam" id="PF00501"/>
    </source>
</evidence>
<evidence type="ECO:0000313" key="7">
    <source>
        <dbReference type="Proteomes" id="UP000503264"/>
    </source>
</evidence>
<name>A0A6G5QJ28_9BACT</name>
<dbReference type="InterPro" id="IPR042099">
    <property type="entry name" value="ANL_N_sf"/>
</dbReference>
<reference evidence="6 7" key="1">
    <citation type="submission" date="2016-07" db="EMBL/GenBank/DDBJ databases">
        <title>Comparative genomics of the Campylobacter concisus group.</title>
        <authorList>
            <person name="Miller W.G."/>
            <person name="Yee E."/>
            <person name="Chapman M.H."/>
            <person name="Huynh S."/>
            <person name="Bono J.L."/>
            <person name="On S.L.W."/>
            <person name="StLeger J."/>
            <person name="Foster G."/>
            <person name="Parker C.T."/>
        </authorList>
    </citation>
    <scope>NUCLEOTIDE SEQUENCE [LARGE SCALE GENOMIC DNA]</scope>
    <source>
        <strain evidence="6 7">CCUG 21559</strain>
    </source>
</reference>
<dbReference type="FunFam" id="3.30.300.30:FF:000008">
    <property type="entry name" value="2,3-dihydroxybenzoate-AMP ligase"/>
    <property type="match status" value="1"/>
</dbReference>
<dbReference type="InterPro" id="IPR025110">
    <property type="entry name" value="AMP-bd_C"/>
</dbReference>
<proteinExistence type="inferred from homology"/>
<accession>A0A6G5QJ28</accession>
<dbReference type="GO" id="GO:0031956">
    <property type="term" value="F:medium-chain fatty acid-CoA ligase activity"/>
    <property type="evidence" value="ECO:0007669"/>
    <property type="project" value="TreeGrafter"/>
</dbReference>
<dbReference type="Gene3D" id="3.40.50.12780">
    <property type="entry name" value="N-terminal domain of ligase-like"/>
    <property type="match status" value="1"/>
</dbReference>
<keyword evidence="3" id="KW-0812">Transmembrane</keyword>
<feature type="domain" description="AMP-dependent synthetase/ligase" evidence="4">
    <location>
        <begin position="18"/>
        <end position="400"/>
    </location>
</feature>
<keyword evidence="2 6" id="KW-0436">Ligase</keyword>
<dbReference type="PROSITE" id="PS00455">
    <property type="entry name" value="AMP_BINDING"/>
    <property type="match status" value="1"/>
</dbReference>
<feature type="transmembrane region" description="Helical" evidence="3">
    <location>
        <begin position="233"/>
        <end position="255"/>
    </location>
</feature>
<evidence type="ECO:0000259" key="5">
    <source>
        <dbReference type="Pfam" id="PF13193"/>
    </source>
</evidence>
<dbReference type="Pfam" id="PF13193">
    <property type="entry name" value="AMP-binding_C"/>
    <property type="match status" value="1"/>
</dbReference>
<gene>
    <name evidence="6" type="ORF">CMUC_1839</name>
</gene>
<dbReference type="NCBIfam" id="NF004837">
    <property type="entry name" value="PRK06187.1"/>
    <property type="match status" value="1"/>
</dbReference>
<dbReference type="Gene3D" id="3.30.300.30">
    <property type="match status" value="1"/>
</dbReference>
<dbReference type="AlphaFoldDB" id="A0A6G5QJ28"/>
<dbReference type="Proteomes" id="UP000503264">
    <property type="component" value="Chromosome"/>
</dbReference>
<evidence type="ECO:0000313" key="6">
    <source>
        <dbReference type="EMBL" id="QCD45587.1"/>
    </source>
</evidence>
<evidence type="ECO:0000256" key="2">
    <source>
        <dbReference type="ARBA" id="ARBA00022598"/>
    </source>
</evidence>
<dbReference type="InterPro" id="IPR020845">
    <property type="entry name" value="AMP-binding_CS"/>
</dbReference>
<organism evidence="6 7">
    <name type="scientific">Campylobacter mucosalis CCUG 21559</name>
    <dbReference type="NCBI Taxonomy" id="1032067"/>
    <lineage>
        <taxon>Bacteria</taxon>
        <taxon>Pseudomonadati</taxon>
        <taxon>Campylobacterota</taxon>
        <taxon>Epsilonproteobacteria</taxon>
        <taxon>Campylobacterales</taxon>
        <taxon>Campylobacteraceae</taxon>
        <taxon>Campylobacter</taxon>
    </lineage>
</organism>
<dbReference type="InterPro" id="IPR045851">
    <property type="entry name" value="AMP-bd_C_sf"/>
</dbReference>
<dbReference type="RefSeq" id="WP_171994263.1">
    <property type="nucleotide sequence ID" value="NZ_CP012542.1"/>
</dbReference>
<dbReference type="SUPFAM" id="SSF56801">
    <property type="entry name" value="Acetyl-CoA synthetase-like"/>
    <property type="match status" value="1"/>
</dbReference>
<dbReference type="PANTHER" id="PTHR43201:SF5">
    <property type="entry name" value="MEDIUM-CHAIN ACYL-COA LIGASE ACSF2, MITOCHONDRIAL"/>
    <property type="match status" value="1"/>
</dbReference>
<dbReference type="PANTHER" id="PTHR43201">
    <property type="entry name" value="ACYL-COA SYNTHETASE"/>
    <property type="match status" value="1"/>
</dbReference>
<dbReference type="Pfam" id="PF00501">
    <property type="entry name" value="AMP-binding"/>
    <property type="match status" value="1"/>
</dbReference>
<dbReference type="EMBL" id="CP012542">
    <property type="protein sequence ID" value="QCD45587.1"/>
    <property type="molecule type" value="Genomic_DNA"/>
</dbReference>
<feature type="domain" description="AMP-binding enzyme C-terminal" evidence="5">
    <location>
        <begin position="447"/>
        <end position="522"/>
    </location>
</feature>